<reference evidence="1" key="1">
    <citation type="submission" date="2019-11" db="EMBL/GenBank/DDBJ databases">
        <title>Nori genome reveals adaptations in red seaweeds to the harsh intertidal environment.</title>
        <authorList>
            <person name="Wang D."/>
            <person name="Mao Y."/>
        </authorList>
    </citation>
    <scope>NUCLEOTIDE SEQUENCE</scope>
    <source>
        <tissue evidence="1">Gametophyte</tissue>
    </source>
</reference>
<name>A0ACC3BUA3_PYRYE</name>
<gene>
    <name evidence="1" type="ORF">I4F81_004124</name>
</gene>
<keyword evidence="2" id="KW-1185">Reference proteome</keyword>
<evidence type="ECO:0000313" key="1">
    <source>
        <dbReference type="EMBL" id="KAK1861540.1"/>
    </source>
</evidence>
<dbReference type="EMBL" id="CM020618">
    <property type="protein sequence ID" value="KAK1861540.1"/>
    <property type="molecule type" value="Genomic_DNA"/>
</dbReference>
<accession>A0ACC3BUA3</accession>
<organism evidence="1 2">
    <name type="scientific">Pyropia yezoensis</name>
    <name type="common">Susabi-nori</name>
    <name type="synonym">Porphyra yezoensis</name>
    <dbReference type="NCBI Taxonomy" id="2788"/>
    <lineage>
        <taxon>Eukaryota</taxon>
        <taxon>Rhodophyta</taxon>
        <taxon>Bangiophyceae</taxon>
        <taxon>Bangiales</taxon>
        <taxon>Bangiaceae</taxon>
        <taxon>Pyropia</taxon>
    </lineage>
</organism>
<dbReference type="Proteomes" id="UP000798662">
    <property type="component" value="Chromosome 1"/>
</dbReference>
<proteinExistence type="predicted"/>
<sequence>MDERSSLLAAGGGGGAPPASPSSSPSNATLARLRRWTYVAVEGEMDSAIEYALLALIFVNVAALMASTVPTSGKCFGSACERWGDTYSAVFEALEAASVLIFTVEYAARVWACMEEPAIAAAGPLKGRLTYASRFFLLVDLASILPWWVAVMPGVPESPDFTTALRVFRLFRLLKAEKYISAFGLLAEVLRENSTLLIATSFYAFMFWVTFATLLYLTEVDNPALGNFFQSIPASLFPTLLMLTGEYPLAEFTAKGQVVAGFIAIVAVAVFAVPTAVIGSGFVKAVQRASGREFSVDM</sequence>
<comment type="caution">
    <text evidence="1">The sequence shown here is derived from an EMBL/GenBank/DDBJ whole genome shotgun (WGS) entry which is preliminary data.</text>
</comment>
<evidence type="ECO:0000313" key="2">
    <source>
        <dbReference type="Proteomes" id="UP000798662"/>
    </source>
</evidence>
<protein>
    <submittedName>
        <fullName evidence="1">Uncharacterized protein</fullName>
    </submittedName>
</protein>